<proteinExistence type="inferred from homology"/>
<dbReference type="Pfam" id="PF02021">
    <property type="entry name" value="UPF0102"/>
    <property type="match status" value="1"/>
</dbReference>
<dbReference type="AlphaFoldDB" id="A0A1F4RAY6"/>
<dbReference type="InterPro" id="IPR011335">
    <property type="entry name" value="Restrct_endonuc-II-like"/>
</dbReference>
<evidence type="ECO:0000256" key="2">
    <source>
        <dbReference type="HAMAP-Rule" id="MF_00048"/>
    </source>
</evidence>
<sequence>MGLESYQLGKQGEEIAEKYLLQQGYEILERNFHSQQGEIDIIAKHKGFLIFVEVKSYSYRSYGSPVGAVGKGKKQSIIHAAQAYLYKDKIKNIYSRFDVLTIYRKYDGQTIIEHYKDAFYVS</sequence>
<dbReference type="Proteomes" id="UP000176938">
    <property type="component" value="Unassembled WGS sequence"/>
</dbReference>
<dbReference type="CDD" id="cd20736">
    <property type="entry name" value="PoNe_Nuclease"/>
    <property type="match status" value="1"/>
</dbReference>
<dbReference type="NCBIfam" id="TIGR00252">
    <property type="entry name" value="YraN family protein"/>
    <property type="match status" value="1"/>
</dbReference>
<evidence type="ECO:0000256" key="1">
    <source>
        <dbReference type="ARBA" id="ARBA00006738"/>
    </source>
</evidence>
<dbReference type="EMBL" id="METP01000046">
    <property type="protein sequence ID" value="OGC05328.1"/>
    <property type="molecule type" value="Genomic_DNA"/>
</dbReference>
<dbReference type="PANTHER" id="PTHR34039:SF1">
    <property type="entry name" value="UPF0102 PROTEIN YRAN"/>
    <property type="match status" value="1"/>
</dbReference>
<evidence type="ECO:0000313" key="4">
    <source>
        <dbReference type="Proteomes" id="UP000176938"/>
    </source>
</evidence>
<dbReference type="GO" id="GO:0003676">
    <property type="term" value="F:nucleic acid binding"/>
    <property type="evidence" value="ECO:0007669"/>
    <property type="project" value="InterPro"/>
</dbReference>
<dbReference type="PANTHER" id="PTHR34039">
    <property type="entry name" value="UPF0102 PROTEIN YRAN"/>
    <property type="match status" value="1"/>
</dbReference>
<accession>A0A1F4RAY6</accession>
<dbReference type="InterPro" id="IPR011856">
    <property type="entry name" value="tRNA_endonuc-like_dom_sf"/>
</dbReference>
<dbReference type="NCBIfam" id="NF009150">
    <property type="entry name" value="PRK12497.1-3"/>
    <property type="match status" value="1"/>
</dbReference>
<name>A0A1F4RAY6_UNCSA</name>
<dbReference type="Gene3D" id="3.40.1350.10">
    <property type="match status" value="1"/>
</dbReference>
<evidence type="ECO:0000313" key="3">
    <source>
        <dbReference type="EMBL" id="OGC05328.1"/>
    </source>
</evidence>
<comment type="caution">
    <text evidence="3">The sequence shown here is derived from an EMBL/GenBank/DDBJ whole genome shotgun (WGS) entry which is preliminary data.</text>
</comment>
<protein>
    <recommendedName>
        <fullName evidence="2">UPF0102 protein A3H38_02685</fullName>
    </recommendedName>
</protein>
<comment type="similarity">
    <text evidence="1 2">Belongs to the UPF0102 family.</text>
</comment>
<dbReference type="SUPFAM" id="SSF52980">
    <property type="entry name" value="Restriction endonuclease-like"/>
    <property type="match status" value="1"/>
</dbReference>
<reference evidence="3 4" key="1">
    <citation type="journal article" date="2016" name="Nat. Commun.">
        <title>Thousands of microbial genomes shed light on interconnected biogeochemical processes in an aquifer system.</title>
        <authorList>
            <person name="Anantharaman K."/>
            <person name="Brown C.T."/>
            <person name="Hug L.A."/>
            <person name="Sharon I."/>
            <person name="Castelle C.J."/>
            <person name="Probst A.J."/>
            <person name="Thomas B.C."/>
            <person name="Singh A."/>
            <person name="Wilkins M.J."/>
            <person name="Karaoz U."/>
            <person name="Brodie E.L."/>
            <person name="Williams K.H."/>
            <person name="Hubbard S.S."/>
            <person name="Banfield J.F."/>
        </authorList>
    </citation>
    <scope>NUCLEOTIDE SEQUENCE [LARGE SCALE GENOMIC DNA]</scope>
</reference>
<gene>
    <name evidence="3" type="ORF">A3H38_02685</name>
</gene>
<dbReference type="InterPro" id="IPR003509">
    <property type="entry name" value="UPF0102_YraN-like"/>
</dbReference>
<dbReference type="HAMAP" id="MF_00048">
    <property type="entry name" value="UPF0102"/>
    <property type="match status" value="1"/>
</dbReference>
<organism evidence="3 4">
    <name type="scientific">candidate division WOR-1 bacterium RIFCSPLOWO2_02_FULL_46_20</name>
    <dbReference type="NCBI Taxonomy" id="1802567"/>
    <lineage>
        <taxon>Bacteria</taxon>
        <taxon>Bacillati</taxon>
        <taxon>Saganbacteria</taxon>
    </lineage>
</organism>